<accession>A0ABW4LFP4</accession>
<dbReference type="Gene3D" id="3.30.450.40">
    <property type="match status" value="1"/>
</dbReference>
<sequence length="348" mass="37593">MEQVARFEIARLSGSDAASRRLLVIGDAAYVAPPERGGPAQGALPGALLRAPGAAHRRDLDVDVLWDLGASLSAIGGALSSWRLWRYDAVVIVVGGLPTGLRMLLLQRALARVVSDLGDEERLVVVLADPEGRAREHRVARARTARVADRLVAHGLDVPFVSARIGRSGGLLDAETTAEEVLGLLPDRPREPDPDDEQQREAVVDRSLEAVGGVTTDLQRVAVLARNSFDVPYAQVNLVSRGRLHSLAFAGRSSDAMRNTLSEFAVQQRGPTLVPDTQADRRFDGVPETRGPDAIRFYAAHPIESMSGFRIGVLCVFDTEPHPIEDGDEALLRDVAQLAEAELIPLLR</sequence>
<proteinExistence type="predicted"/>
<dbReference type="InterPro" id="IPR003018">
    <property type="entry name" value="GAF"/>
</dbReference>
<dbReference type="RefSeq" id="WP_377934515.1">
    <property type="nucleotide sequence ID" value="NZ_JBHUEA010000014.1"/>
</dbReference>
<dbReference type="PANTHER" id="PTHR43102">
    <property type="entry name" value="SLR1143 PROTEIN"/>
    <property type="match status" value="1"/>
</dbReference>
<dbReference type="Pfam" id="PF01590">
    <property type="entry name" value="GAF"/>
    <property type="match status" value="1"/>
</dbReference>
<dbReference type="EMBL" id="JBHUEA010000014">
    <property type="protein sequence ID" value="MFD1721882.1"/>
    <property type="molecule type" value="Genomic_DNA"/>
</dbReference>
<dbReference type="SMART" id="SM00065">
    <property type="entry name" value="GAF"/>
    <property type="match status" value="1"/>
</dbReference>
<evidence type="ECO:0000313" key="2">
    <source>
        <dbReference type="EMBL" id="MFD1721882.1"/>
    </source>
</evidence>
<comment type="caution">
    <text evidence="2">The sequence shown here is derived from an EMBL/GenBank/DDBJ whole genome shotgun (WGS) entry which is preliminary data.</text>
</comment>
<dbReference type="SUPFAM" id="SSF55781">
    <property type="entry name" value="GAF domain-like"/>
    <property type="match status" value="1"/>
</dbReference>
<evidence type="ECO:0000259" key="1">
    <source>
        <dbReference type="SMART" id="SM00065"/>
    </source>
</evidence>
<dbReference type="PANTHER" id="PTHR43102:SF2">
    <property type="entry name" value="GAF DOMAIN-CONTAINING PROTEIN"/>
    <property type="match status" value="1"/>
</dbReference>
<dbReference type="Proteomes" id="UP001597347">
    <property type="component" value="Unassembled WGS sequence"/>
</dbReference>
<keyword evidence="3" id="KW-1185">Reference proteome</keyword>
<dbReference type="InterPro" id="IPR029016">
    <property type="entry name" value="GAF-like_dom_sf"/>
</dbReference>
<evidence type="ECO:0000313" key="3">
    <source>
        <dbReference type="Proteomes" id="UP001597347"/>
    </source>
</evidence>
<protein>
    <submittedName>
        <fullName evidence="2">GAF domain-containing protein</fullName>
    </submittedName>
</protein>
<reference evidence="3" key="1">
    <citation type="journal article" date="2019" name="Int. J. Syst. Evol. Microbiol.">
        <title>The Global Catalogue of Microorganisms (GCM) 10K type strain sequencing project: providing services to taxonomists for standard genome sequencing and annotation.</title>
        <authorList>
            <consortium name="The Broad Institute Genomics Platform"/>
            <consortium name="The Broad Institute Genome Sequencing Center for Infectious Disease"/>
            <person name="Wu L."/>
            <person name="Ma J."/>
        </authorList>
    </citation>
    <scope>NUCLEOTIDE SEQUENCE [LARGE SCALE GENOMIC DNA]</scope>
    <source>
        <strain evidence="3">CGMCC 1.12471</strain>
    </source>
</reference>
<feature type="domain" description="GAF" evidence="1">
    <location>
        <begin position="213"/>
        <end position="348"/>
    </location>
</feature>
<name>A0ABW4LFP4_9MICO</name>
<gene>
    <name evidence="2" type="ORF">ACFSBI_09990</name>
</gene>
<organism evidence="2 3">
    <name type="scientific">Amnibacterium endophyticum</name>
    <dbReference type="NCBI Taxonomy" id="2109337"/>
    <lineage>
        <taxon>Bacteria</taxon>
        <taxon>Bacillati</taxon>
        <taxon>Actinomycetota</taxon>
        <taxon>Actinomycetes</taxon>
        <taxon>Micrococcales</taxon>
        <taxon>Microbacteriaceae</taxon>
        <taxon>Amnibacterium</taxon>
    </lineage>
</organism>